<name>A0ABP7CWA8_9ACTN</name>
<gene>
    <name evidence="1" type="ORF">GCM10022204_09250</name>
</gene>
<proteinExistence type="predicted"/>
<keyword evidence="2" id="KW-1185">Reference proteome</keyword>
<accession>A0ABP7CWA8</accession>
<organism evidence="1 2">
    <name type="scientific">Microlunatus aurantiacus</name>
    <dbReference type="NCBI Taxonomy" id="446786"/>
    <lineage>
        <taxon>Bacteria</taxon>
        <taxon>Bacillati</taxon>
        <taxon>Actinomycetota</taxon>
        <taxon>Actinomycetes</taxon>
        <taxon>Propionibacteriales</taxon>
        <taxon>Propionibacteriaceae</taxon>
        <taxon>Microlunatus</taxon>
    </lineage>
</organism>
<evidence type="ECO:0000313" key="1">
    <source>
        <dbReference type="EMBL" id="GAA3695584.1"/>
    </source>
</evidence>
<sequence>MDEDVVDERGTLSRWEDAGGTWRVVGRSSASLTIGLCRCDGGEEVDRLVVSDPVLVSRLRGRESSEDQVSGAD</sequence>
<comment type="caution">
    <text evidence="1">The sequence shown here is derived from an EMBL/GenBank/DDBJ whole genome shotgun (WGS) entry which is preliminary data.</text>
</comment>
<dbReference type="RefSeq" id="WP_344811092.1">
    <property type="nucleotide sequence ID" value="NZ_BAAAYX010000002.1"/>
</dbReference>
<dbReference type="Proteomes" id="UP001500051">
    <property type="component" value="Unassembled WGS sequence"/>
</dbReference>
<reference evidence="2" key="1">
    <citation type="journal article" date="2019" name="Int. J. Syst. Evol. Microbiol.">
        <title>The Global Catalogue of Microorganisms (GCM) 10K type strain sequencing project: providing services to taxonomists for standard genome sequencing and annotation.</title>
        <authorList>
            <consortium name="The Broad Institute Genomics Platform"/>
            <consortium name="The Broad Institute Genome Sequencing Center for Infectious Disease"/>
            <person name="Wu L."/>
            <person name="Ma J."/>
        </authorList>
    </citation>
    <scope>NUCLEOTIDE SEQUENCE [LARGE SCALE GENOMIC DNA]</scope>
    <source>
        <strain evidence="2">JCM 16548</strain>
    </source>
</reference>
<evidence type="ECO:0000313" key="2">
    <source>
        <dbReference type="Proteomes" id="UP001500051"/>
    </source>
</evidence>
<dbReference type="EMBL" id="BAAAYX010000002">
    <property type="protein sequence ID" value="GAA3695584.1"/>
    <property type="molecule type" value="Genomic_DNA"/>
</dbReference>
<protein>
    <submittedName>
        <fullName evidence="1">Uncharacterized protein</fullName>
    </submittedName>
</protein>